<dbReference type="CDD" id="cd00093">
    <property type="entry name" value="HTH_XRE"/>
    <property type="match status" value="1"/>
</dbReference>
<dbReference type="SUPFAM" id="SSF47413">
    <property type="entry name" value="lambda repressor-like DNA-binding domains"/>
    <property type="match status" value="1"/>
</dbReference>
<dbReference type="Pfam" id="PF13560">
    <property type="entry name" value="HTH_31"/>
    <property type="match status" value="1"/>
</dbReference>
<accession>A0A2P8CLV8</accession>
<proteinExistence type="predicted"/>
<keyword evidence="3" id="KW-1185">Reference proteome</keyword>
<feature type="domain" description="HTH cro/C1-type" evidence="1">
    <location>
        <begin position="16"/>
        <end position="69"/>
    </location>
</feature>
<dbReference type="OrthoDB" id="3458546at2"/>
<evidence type="ECO:0000313" key="2">
    <source>
        <dbReference type="EMBL" id="PSK85959.1"/>
    </source>
</evidence>
<evidence type="ECO:0000259" key="1">
    <source>
        <dbReference type="PROSITE" id="PS50943"/>
    </source>
</evidence>
<dbReference type="InterPro" id="IPR010982">
    <property type="entry name" value="Lambda_DNA-bd_dom_sf"/>
</dbReference>
<dbReference type="Gene3D" id="1.10.260.40">
    <property type="entry name" value="lambda repressor-like DNA-binding domains"/>
    <property type="match status" value="1"/>
</dbReference>
<protein>
    <submittedName>
        <fullName evidence="2">Helix-turn-helix protein</fullName>
    </submittedName>
</protein>
<dbReference type="GO" id="GO:0003677">
    <property type="term" value="F:DNA binding"/>
    <property type="evidence" value="ECO:0007669"/>
    <property type="project" value="InterPro"/>
</dbReference>
<dbReference type="SMART" id="SM00530">
    <property type="entry name" value="HTH_XRE"/>
    <property type="match status" value="1"/>
</dbReference>
<dbReference type="InterPro" id="IPR001387">
    <property type="entry name" value="Cro/C1-type_HTH"/>
</dbReference>
<evidence type="ECO:0000313" key="3">
    <source>
        <dbReference type="Proteomes" id="UP000240542"/>
    </source>
</evidence>
<comment type="caution">
    <text evidence="2">The sequence shown here is derived from an EMBL/GenBank/DDBJ whole genome shotgun (WGS) entry which is preliminary data.</text>
</comment>
<reference evidence="2 3" key="1">
    <citation type="submission" date="2018-03" db="EMBL/GenBank/DDBJ databases">
        <title>Genomic Encyclopedia of Archaeal and Bacterial Type Strains, Phase II (KMG-II): from individual species to whole genera.</title>
        <authorList>
            <person name="Goeker M."/>
        </authorList>
    </citation>
    <scope>NUCLEOTIDE SEQUENCE [LARGE SCALE GENOMIC DNA]</scope>
    <source>
        <strain evidence="2 3">DSM 45312</strain>
    </source>
</reference>
<dbReference type="InterPro" id="IPR043917">
    <property type="entry name" value="DUF5753"/>
</dbReference>
<organism evidence="2 3">
    <name type="scientific">Murinocardiopsis flavida</name>
    <dbReference type="NCBI Taxonomy" id="645275"/>
    <lineage>
        <taxon>Bacteria</taxon>
        <taxon>Bacillati</taxon>
        <taxon>Actinomycetota</taxon>
        <taxon>Actinomycetes</taxon>
        <taxon>Streptosporangiales</taxon>
        <taxon>Nocardiopsidaceae</taxon>
        <taxon>Murinocardiopsis</taxon>
    </lineage>
</organism>
<dbReference type="EMBL" id="PYGA01000037">
    <property type="protein sequence ID" value="PSK85959.1"/>
    <property type="molecule type" value="Genomic_DNA"/>
</dbReference>
<name>A0A2P8CLV8_9ACTN</name>
<dbReference type="PROSITE" id="PS50943">
    <property type="entry name" value="HTH_CROC1"/>
    <property type="match status" value="1"/>
</dbReference>
<dbReference type="Pfam" id="PF19054">
    <property type="entry name" value="DUF5753"/>
    <property type="match status" value="1"/>
</dbReference>
<dbReference type="AlphaFoldDB" id="A0A2P8CLV8"/>
<dbReference type="Proteomes" id="UP000240542">
    <property type="component" value="Unassembled WGS sequence"/>
</dbReference>
<gene>
    <name evidence="2" type="ORF">CLV63_13718</name>
</gene>
<dbReference type="RefSeq" id="WP_106586832.1">
    <property type="nucleotide sequence ID" value="NZ_PYGA01000037.1"/>
</dbReference>
<sequence>MDKDTQEATRRFGRELARVREMTGMTQGRLANHLGVSSSHVSNLERGYRSPKGKTVAILDKVLVAEGRLVRLWEELTKSGRSAWLEELADLERDAVSIVESQIALFPSLLQTEEYARALVTTLSPWMTPEEIKTSVRVRRERAERFASAQTPIHWAVMDQTAVTRHIGSDKIMKAQLSHVADLMENGRISVQIVTGRNPGLVGPFKIISPSSAPDVVYAESAHSGQIIDAPEDVRRFRLTFGAVQAAALSLEDSALLIERTLEGLGHG</sequence>